<dbReference type="InterPro" id="IPR019660">
    <property type="entry name" value="Put_sensory_transdc_reg_YbjN"/>
</dbReference>
<dbReference type="OrthoDB" id="3255760at2"/>
<dbReference type="Proteomes" id="UP000035199">
    <property type="component" value="Chromosome"/>
</dbReference>
<sequence>MSLAAVTIPRIEETLDSMGIGHQTDDDEIVIGFDNALVFIFLFSDINLMEISAMWGSKVLKENHELAAHLCVRLNEQLYLPKMCYLVDADDNMTIVAKHAMPIGSGMTDKQLEDCIRATFAHEFTAIEKFEETFPHVAAGNHGSGA</sequence>
<evidence type="ECO:0000313" key="2">
    <source>
        <dbReference type="Proteomes" id="UP000035199"/>
    </source>
</evidence>
<reference evidence="1 2" key="1">
    <citation type="journal article" date="2015" name="Genome Announc.">
        <title>Complete Genome Sequence of the Type Strain Corynebacterium mustelae DSM 45274, Isolated from Various Tissues of a Male Ferret with Lethal Sepsis.</title>
        <authorList>
            <person name="Ruckert C."/>
            <person name="Eimer J."/>
            <person name="Winkler A."/>
            <person name="Tauch A."/>
        </authorList>
    </citation>
    <scope>NUCLEOTIDE SEQUENCE [LARGE SCALE GENOMIC DNA]</scope>
    <source>
        <strain evidence="1 2">DSM 45274</strain>
    </source>
</reference>
<dbReference type="Pfam" id="PF10722">
    <property type="entry name" value="YbjN"/>
    <property type="match status" value="1"/>
</dbReference>
<dbReference type="STRING" id="571915.CMUST_03375"/>
<dbReference type="PATRIC" id="fig|571915.4.peg.716"/>
<evidence type="ECO:0000313" key="1">
    <source>
        <dbReference type="EMBL" id="AKK05019.1"/>
    </source>
</evidence>
<protein>
    <submittedName>
        <fullName evidence="1">Putative bacterial sensory transduction regulator</fullName>
    </submittedName>
</protein>
<dbReference type="KEGG" id="cmv:CMUST_03375"/>
<proteinExistence type="predicted"/>
<organism evidence="1 2">
    <name type="scientific">Corynebacterium mustelae</name>
    <dbReference type="NCBI Taxonomy" id="571915"/>
    <lineage>
        <taxon>Bacteria</taxon>
        <taxon>Bacillati</taxon>
        <taxon>Actinomycetota</taxon>
        <taxon>Actinomycetes</taxon>
        <taxon>Mycobacteriales</taxon>
        <taxon>Corynebacteriaceae</taxon>
        <taxon>Corynebacterium</taxon>
    </lineage>
</organism>
<dbReference type="AlphaFoldDB" id="A0A0G3GV30"/>
<name>A0A0G3GV30_9CORY</name>
<gene>
    <name evidence="1" type="ORF">CMUST_03375</name>
</gene>
<dbReference type="EMBL" id="CP011542">
    <property type="protein sequence ID" value="AKK05019.1"/>
    <property type="molecule type" value="Genomic_DNA"/>
</dbReference>
<dbReference type="RefSeq" id="WP_047261319.1">
    <property type="nucleotide sequence ID" value="NZ_CP011542.1"/>
</dbReference>
<keyword evidence="2" id="KW-1185">Reference proteome</keyword>
<reference evidence="2" key="2">
    <citation type="submission" date="2015-05" db="EMBL/GenBank/DDBJ databases">
        <title>Complete genome sequence of Corynebacterium mustelae DSM 45274, isolated from various tissues of a male ferret with lethal sepsis.</title>
        <authorList>
            <person name="Ruckert C."/>
            <person name="Albersmeier A."/>
            <person name="Winkler A."/>
            <person name="Tauch A."/>
        </authorList>
    </citation>
    <scope>NUCLEOTIDE SEQUENCE [LARGE SCALE GENOMIC DNA]</scope>
    <source>
        <strain evidence="2">DSM 45274</strain>
    </source>
</reference>
<accession>A0A0G3GV30</accession>